<dbReference type="Pfam" id="PF00696">
    <property type="entry name" value="AA_kinase"/>
    <property type="match status" value="1"/>
</dbReference>
<dbReference type="PIRSF" id="PIRSF000728">
    <property type="entry name" value="NAGK"/>
    <property type="match status" value="1"/>
</dbReference>
<comment type="subcellular location">
    <subcellularLocation>
        <location evidence="8">Plastid</location>
        <location evidence="8">Chloroplast</location>
    </subcellularLocation>
</comment>
<dbReference type="InterPro" id="IPR001057">
    <property type="entry name" value="Glu/AcGlu_kinase"/>
</dbReference>
<feature type="domain" description="Aspartate/glutamate/uridylate kinase" evidence="9">
    <location>
        <begin position="24"/>
        <end position="261"/>
    </location>
</feature>
<dbReference type="GO" id="GO:0003991">
    <property type="term" value="F:acetylglutamate kinase activity"/>
    <property type="evidence" value="ECO:0007669"/>
    <property type="project" value="UniProtKB-UniRule"/>
</dbReference>
<evidence type="ECO:0000256" key="2">
    <source>
        <dbReference type="ARBA" id="ARBA00022571"/>
    </source>
</evidence>
<feature type="binding site" evidence="8">
    <location>
        <position position="179"/>
    </location>
    <ligand>
        <name>substrate</name>
    </ligand>
</feature>
<reference evidence="10" key="1">
    <citation type="journal article" date="2017" name="J. Phycol.">
        <title>Analysis of chloroplast genomes and a supermatrix inform reclassification of the Rhodomelaceae (Rhodophyta).</title>
        <authorList>
            <person name="Diaz-Tapia P."/>
            <person name="Maggs C.A."/>
            <person name="West J.A."/>
            <person name="Verbruggen H."/>
        </authorList>
    </citation>
    <scope>NUCLEOTIDE SEQUENCE</scope>
    <source>
        <strain evidence="10">JW3046</strain>
    </source>
</reference>
<dbReference type="PANTHER" id="PTHR23342:SF0">
    <property type="entry name" value="N-ACETYLGLUTAMATE SYNTHASE, MITOCHONDRIAL"/>
    <property type="match status" value="1"/>
</dbReference>
<dbReference type="GO" id="GO:0005524">
    <property type="term" value="F:ATP binding"/>
    <property type="evidence" value="ECO:0007669"/>
    <property type="project" value="UniProtKB-UniRule"/>
</dbReference>
<feature type="binding site" evidence="8">
    <location>
        <position position="86"/>
    </location>
    <ligand>
        <name>substrate</name>
    </ligand>
</feature>
<evidence type="ECO:0000256" key="6">
    <source>
        <dbReference type="ARBA" id="ARBA00022777"/>
    </source>
</evidence>
<gene>
    <name evidence="8 10" type="primary">argB</name>
</gene>
<dbReference type="HAMAP" id="MF_00082">
    <property type="entry name" value="ArgB"/>
    <property type="match status" value="1"/>
</dbReference>
<dbReference type="PANTHER" id="PTHR23342">
    <property type="entry name" value="N-ACETYLGLUTAMATE SYNTHASE"/>
    <property type="match status" value="1"/>
</dbReference>
<evidence type="ECO:0000256" key="8">
    <source>
        <dbReference type="HAMAP-Rule" id="MF_00082"/>
    </source>
</evidence>
<dbReference type="RefSeq" id="YP_009392555.1">
    <property type="nucleotide sequence ID" value="NC_035263.1"/>
</dbReference>
<evidence type="ECO:0000256" key="1">
    <source>
        <dbReference type="ARBA" id="ARBA00004828"/>
    </source>
</evidence>
<organism evidence="10">
    <name type="scientific">Caloglossa monosticha</name>
    <dbReference type="NCBI Taxonomy" id="76906"/>
    <lineage>
        <taxon>Eukaryota</taxon>
        <taxon>Rhodophyta</taxon>
        <taxon>Florideophyceae</taxon>
        <taxon>Rhodymeniophycidae</taxon>
        <taxon>Ceramiales</taxon>
        <taxon>Delesseriaceae</taxon>
        <taxon>Caloglossa</taxon>
    </lineage>
</organism>
<dbReference type="InterPro" id="IPR004662">
    <property type="entry name" value="AcgluKinase_fam"/>
</dbReference>
<keyword evidence="7 8" id="KW-0067">ATP-binding</keyword>
<sequence>MLNNFERFSLVEDIFPFLKNYIGKLFVIKYGGSAMRDPLLQSQVVTDICFLHFLGINIVLVHGGGPSINNWLLKFNIKPEFENGCRVTDSVTMEIVEMVLSGKVNKELVKLFNQNNVLAVGLSGKDANLVKSSPLFENSNNLVGSIDSVDSGFLKLLLNNRYLPVISSISSGLDNKTYNINADTFAGSIAESLSADKLILLTDTLGIMQDINISSSLIKNLKLDDINNLKDKSIIYGGMIPKVDCCVKALKGGVKSTHIIDGRIPHSLLCELFTIEGIGSKITY</sequence>
<feature type="site" description="Transition state stabilizer" evidence="8">
    <location>
        <position position="242"/>
    </location>
</feature>
<proteinExistence type="inferred from homology"/>
<dbReference type="CDD" id="cd04250">
    <property type="entry name" value="AAK_NAGK-C"/>
    <property type="match status" value="1"/>
</dbReference>
<keyword evidence="10" id="KW-0150">Chloroplast</keyword>
<dbReference type="NCBIfam" id="TIGR00761">
    <property type="entry name" value="argB"/>
    <property type="match status" value="1"/>
</dbReference>
<keyword evidence="6 8" id="KW-0418">Kinase</keyword>
<keyword evidence="4 8" id="KW-0808">Transferase</keyword>
<dbReference type="FunFam" id="3.40.1160.10:FF:000004">
    <property type="entry name" value="Acetylglutamate kinase"/>
    <property type="match status" value="1"/>
</dbReference>
<comment type="function">
    <text evidence="8">Catalyzes the ATP-dependent phosphorylation of N-acetyl-L-glutamate.</text>
</comment>
<keyword evidence="2 8" id="KW-0055">Arginine biosynthesis</keyword>
<dbReference type="Gene3D" id="3.40.1160.10">
    <property type="entry name" value="Acetylglutamate kinase-like"/>
    <property type="match status" value="1"/>
</dbReference>
<dbReference type="PRINTS" id="PR00474">
    <property type="entry name" value="GLU5KINASE"/>
</dbReference>
<evidence type="ECO:0000313" key="10">
    <source>
        <dbReference type="EMBL" id="ARW61117.1"/>
    </source>
</evidence>
<accession>A0A1Z1M4Y2</accession>
<comment type="catalytic activity">
    <reaction evidence="8">
        <text>N-acetyl-L-glutamate + ATP = N-acetyl-L-glutamyl 5-phosphate + ADP</text>
        <dbReference type="Rhea" id="RHEA:14629"/>
        <dbReference type="ChEBI" id="CHEBI:30616"/>
        <dbReference type="ChEBI" id="CHEBI:44337"/>
        <dbReference type="ChEBI" id="CHEBI:57936"/>
        <dbReference type="ChEBI" id="CHEBI:456216"/>
        <dbReference type="EC" id="2.7.2.8"/>
    </reaction>
</comment>
<keyword evidence="5 8" id="KW-0547">Nucleotide-binding</keyword>
<dbReference type="InterPro" id="IPR041727">
    <property type="entry name" value="NAGK-C"/>
</dbReference>
<dbReference type="UniPathway" id="UPA00068">
    <property type="reaction ID" value="UER00107"/>
</dbReference>
<comment type="similarity">
    <text evidence="8">Belongs to the acetylglutamate kinase family. ArgB subfamily.</text>
</comment>
<comment type="pathway">
    <text evidence="1 8">Amino-acid biosynthesis; L-arginine biosynthesis; N(2)-acetyl-L-ornithine from L-glutamate: step 2/4.</text>
</comment>
<dbReference type="InterPro" id="IPR036393">
    <property type="entry name" value="AceGlu_kinase-like_sf"/>
</dbReference>
<feature type="site" description="Transition state stabilizer" evidence="8">
    <location>
        <position position="29"/>
    </location>
</feature>
<dbReference type="InterPro" id="IPR037528">
    <property type="entry name" value="ArgB"/>
</dbReference>
<dbReference type="AlphaFoldDB" id="A0A1Z1M4Y2"/>
<evidence type="ECO:0000256" key="3">
    <source>
        <dbReference type="ARBA" id="ARBA00022605"/>
    </source>
</evidence>
<protein>
    <recommendedName>
        <fullName evidence="8">Acetylglutamate kinase</fullName>
        <ecNumber evidence="8">2.7.2.8</ecNumber>
    </recommendedName>
    <alternativeName>
        <fullName evidence="8">N-acetyl-L-glutamate 5-phosphotransferase</fullName>
    </alternativeName>
    <alternativeName>
        <fullName evidence="8">NAG kinase</fullName>
        <shortName evidence="8">NAGK</shortName>
    </alternativeName>
</protein>
<evidence type="ECO:0000259" key="9">
    <source>
        <dbReference type="Pfam" id="PF00696"/>
    </source>
</evidence>
<evidence type="ECO:0000256" key="7">
    <source>
        <dbReference type="ARBA" id="ARBA00022840"/>
    </source>
</evidence>
<dbReference type="InterPro" id="IPR001048">
    <property type="entry name" value="Asp/Glu/Uridylate_kinase"/>
</dbReference>
<dbReference type="GeneID" id="33354102"/>
<name>A0A1Z1M4Y2_9FLOR</name>
<geneLocation type="chloroplast" evidence="10"/>
<dbReference type="GO" id="GO:0042450">
    <property type="term" value="P:L-arginine biosynthetic process via ornithine"/>
    <property type="evidence" value="ECO:0007669"/>
    <property type="project" value="UniProtKB-UniRule"/>
</dbReference>
<feature type="binding site" evidence="8">
    <location>
        <begin position="64"/>
        <end position="65"/>
    </location>
    <ligand>
        <name>substrate</name>
    </ligand>
</feature>
<dbReference type="GO" id="GO:0009507">
    <property type="term" value="C:chloroplast"/>
    <property type="evidence" value="ECO:0007669"/>
    <property type="project" value="UniProtKB-SubCell"/>
</dbReference>
<dbReference type="EMBL" id="MF101416">
    <property type="protein sequence ID" value="ARW61117.1"/>
    <property type="molecule type" value="Genomic_DNA"/>
</dbReference>
<keyword evidence="3 8" id="KW-0028">Amino-acid biosynthesis</keyword>
<keyword evidence="10" id="KW-0934">Plastid</keyword>
<dbReference type="EC" id="2.7.2.8" evidence="8"/>
<dbReference type="SUPFAM" id="SSF53633">
    <property type="entry name" value="Carbamate kinase-like"/>
    <property type="match status" value="1"/>
</dbReference>
<evidence type="ECO:0000256" key="4">
    <source>
        <dbReference type="ARBA" id="ARBA00022679"/>
    </source>
</evidence>
<evidence type="ECO:0000256" key="5">
    <source>
        <dbReference type="ARBA" id="ARBA00022741"/>
    </source>
</evidence>